<dbReference type="GO" id="GO:0008658">
    <property type="term" value="F:penicillin binding"/>
    <property type="evidence" value="ECO:0007669"/>
    <property type="project" value="InterPro"/>
</dbReference>
<dbReference type="GO" id="GO:0008360">
    <property type="term" value="P:regulation of cell shape"/>
    <property type="evidence" value="ECO:0007669"/>
    <property type="project" value="UniProtKB-KW"/>
</dbReference>
<organism evidence="19 20">
    <name type="scientific">Dictyobacter alpinus</name>
    <dbReference type="NCBI Taxonomy" id="2014873"/>
    <lineage>
        <taxon>Bacteria</taxon>
        <taxon>Bacillati</taxon>
        <taxon>Chloroflexota</taxon>
        <taxon>Ktedonobacteria</taxon>
        <taxon>Ktedonobacterales</taxon>
        <taxon>Dictyobacteraceae</taxon>
        <taxon>Dictyobacter</taxon>
    </lineage>
</organism>
<evidence type="ECO:0000259" key="18">
    <source>
        <dbReference type="Pfam" id="PF00912"/>
    </source>
</evidence>
<dbReference type="PANTHER" id="PTHR32282">
    <property type="entry name" value="BINDING PROTEIN TRANSPEPTIDASE, PUTATIVE-RELATED"/>
    <property type="match status" value="1"/>
</dbReference>
<dbReference type="OrthoDB" id="9766909at2"/>
<dbReference type="GO" id="GO:0071555">
    <property type="term" value="P:cell wall organization"/>
    <property type="evidence" value="ECO:0007669"/>
    <property type="project" value="UniProtKB-KW"/>
</dbReference>
<keyword evidence="16" id="KW-0812">Transmembrane</keyword>
<feature type="compositionally biased region" description="Polar residues" evidence="15">
    <location>
        <begin position="1"/>
        <end position="16"/>
    </location>
</feature>
<dbReference type="InterPro" id="IPR001264">
    <property type="entry name" value="Glyco_trans_51"/>
</dbReference>
<keyword evidence="16" id="KW-1133">Transmembrane helix</keyword>
<dbReference type="GO" id="GO:0030288">
    <property type="term" value="C:outer membrane-bounded periplasmic space"/>
    <property type="evidence" value="ECO:0007669"/>
    <property type="project" value="TreeGrafter"/>
</dbReference>
<evidence type="ECO:0000256" key="13">
    <source>
        <dbReference type="ARBA" id="ARBA00034000"/>
    </source>
</evidence>
<keyword evidence="11" id="KW-0511">Multifunctional enzyme</keyword>
<gene>
    <name evidence="19" type="ORF">KDA_12070</name>
</gene>
<comment type="caution">
    <text evidence="19">The sequence shown here is derived from an EMBL/GenBank/DDBJ whole genome shotgun (WGS) entry which is preliminary data.</text>
</comment>
<dbReference type="GO" id="GO:0008955">
    <property type="term" value="F:peptidoglycan glycosyltransferase activity"/>
    <property type="evidence" value="ECO:0007669"/>
    <property type="project" value="UniProtKB-EC"/>
</dbReference>
<evidence type="ECO:0000259" key="17">
    <source>
        <dbReference type="Pfam" id="PF00905"/>
    </source>
</evidence>
<dbReference type="Proteomes" id="UP000287171">
    <property type="component" value="Unassembled WGS sequence"/>
</dbReference>
<feature type="compositionally biased region" description="Low complexity" evidence="15">
    <location>
        <begin position="109"/>
        <end position="118"/>
    </location>
</feature>
<keyword evidence="7" id="KW-0378">Hydrolase</keyword>
<evidence type="ECO:0000256" key="14">
    <source>
        <dbReference type="ARBA" id="ARBA00049902"/>
    </source>
</evidence>
<keyword evidence="12" id="KW-0961">Cell wall biogenesis/degradation</keyword>
<feature type="domain" description="Penicillin-binding protein transpeptidase" evidence="17">
    <location>
        <begin position="594"/>
        <end position="663"/>
    </location>
</feature>
<dbReference type="GO" id="GO:0009252">
    <property type="term" value="P:peptidoglycan biosynthetic process"/>
    <property type="evidence" value="ECO:0007669"/>
    <property type="project" value="UniProtKB-KW"/>
</dbReference>
<keyword evidence="2" id="KW-1003">Cell membrane</keyword>
<evidence type="ECO:0000256" key="6">
    <source>
        <dbReference type="ARBA" id="ARBA00022679"/>
    </source>
</evidence>
<evidence type="ECO:0000256" key="1">
    <source>
        <dbReference type="ARBA" id="ARBA00004236"/>
    </source>
</evidence>
<evidence type="ECO:0000256" key="12">
    <source>
        <dbReference type="ARBA" id="ARBA00023316"/>
    </source>
</evidence>
<feature type="domain" description="Glycosyl transferase family 51" evidence="18">
    <location>
        <begin position="287"/>
        <end position="475"/>
    </location>
</feature>
<accession>A0A402B318</accession>
<keyword evidence="10 16" id="KW-0472">Membrane</keyword>
<keyword evidence="4" id="KW-0645">Protease</keyword>
<dbReference type="Pfam" id="PF00905">
    <property type="entry name" value="Transpeptidase"/>
    <property type="match status" value="2"/>
</dbReference>
<evidence type="ECO:0000256" key="15">
    <source>
        <dbReference type="SAM" id="MobiDB-lite"/>
    </source>
</evidence>
<dbReference type="Pfam" id="PF00912">
    <property type="entry name" value="Transgly"/>
    <property type="match status" value="1"/>
</dbReference>
<feature type="domain" description="Penicillin-binding protein transpeptidase" evidence="17">
    <location>
        <begin position="704"/>
        <end position="893"/>
    </location>
</feature>
<evidence type="ECO:0000256" key="9">
    <source>
        <dbReference type="ARBA" id="ARBA00022984"/>
    </source>
</evidence>
<dbReference type="PANTHER" id="PTHR32282:SF11">
    <property type="entry name" value="PENICILLIN-BINDING PROTEIN 1B"/>
    <property type="match status" value="1"/>
</dbReference>
<evidence type="ECO:0000256" key="16">
    <source>
        <dbReference type="SAM" id="Phobius"/>
    </source>
</evidence>
<evidence type="ECO:0000256" key="3">
    <source>
        <dbReference type="ARBA" id="ARBA00022645"/>
    </source>
</evidence>
<protein>
    <submittedName>
        <fullName evidence="19">Uncharacterized protein</fullName>
    </submittedName>
</protein>
<dbReference type="InterPro" id="IPR036950">
    <property type="entry name" value="PBP_transglycosylase"/>
</dbReference>
<dbReference type="EMBL" id="BIFT01000001">
    <property type="protein sequence ID" value="GCE25723.1"/>
    <property type="molecule type" value="Genomic_DNA"/>
</dbReference>
<feature type="transmembrane region" description="Helical" evidence="16">
    <location>
        <begin position="219"/>
        <end position="243"/>
    </location>
</feature>
<keyword evidence="6" id="KW-0808">Transferase</keyword>
<dbReference type="SUPFAM" id="SSF53955">
    <property type="entry name" value="Lysozyme-like"/>
    <property type="match status" value="1"/>
</dbReference>
<feature type="compositionally biased region" description="Polar residues" evidence="15">
    <location>
        <begin position="59"/>
        <end position="83"/>
    </location>
</feature>
<dbReference type="RefSeq" id="WP_126626274.1">
    <property type="nucleotide sequence ID" value="NZ_BIFT01000001.1"/>
</dbReference>
<comment type="catalytic activity">
    <reaction evidence="13">
        <text>Preferential cleavage: (Ac)2-L-Lys-D-Ala-|-D-Ala. Also transpeptidation of peptidyl-alanyl moieties that are N-acyl substituents of D-alanine.</text>
        <dbReference type="EC" id="3.4.16.4"/>
    </reaction>
</comment>
<dbReference type="GO" id="GO:0009002">
    <property type="term" value="F:serine-type D-Ala-D-Ala carboxypeptidase activity"/>
    <property type="evidence" value="ECO:0007669"/>
    <property type="project" value="UniProtKB-EC"/>
</dbReference>
<dbReference type="GO" id="GO:0006508">
    <property type="term" value="P:proteolysis"/>
    <property type="evidence" value="ECO:0007669"/>
    <property type="project" value="UniProtKB-KW"/>
</dbReference>
<name>A0A402B318_9CHLR</name>
<keyword evidence="8" id="KW-0133">Cell shape</keyword>
<dbReference type="InterPro" id="IPR023346">
    <property type="entry name" value="Lysozyme-like_dom_sf"/>
</dbReference>
<feature type="region of interest" description="Disordered" evidence="15">
    <location>
        <begin position="1"/>
        <end position="130"/>
    </location>
</feature>
<dbReference type="Gene3D" id="3.40.710.10">
    <property type="entry name" value="DD-peptidase/beta-lactamase superfamily"/>
    <property type="match status" value="1"/>
</dbReference>
<keyword evidence="20" id="KW-1185">Reference proteome</keyword>
<evidence type="ECO:0000256" key="10">
    <source>
        <dbReference type="ARBA" id="ARBA00023136"/>
    </source>
</evidence>
<feature type="compositionally biased region" description="Low complexity" evidence="15">
    <location>
        <begin position="85"/>
        <end position="96"/>
    </location>
</feature>
<dbReference type="InterPro" id="IPR001460">
    <property type="entry name" value="PCN-bd_Tpept"/>
</dbReference>
<keyword evidence="9" id="KW-0573">Peptidoglycan synthesis</keyword>
<evidence type="ECO:0000256" key="7">
    <source>
        <dbReference type="ARBA" id="ARBA00022801"/>
    </source>
</evidence>
<dbReference type="InterPro" id="IPR012338">
    <property type="entry name" value="Beta-lactam/transpept-like"/>
</dbReference>
<evidence type="ECO:0000256" key="11">
    <source>
        <dbReference type="ARBA" id="ARBA00023268"/>
    </source>
</evidence>
<comment type="subcellular location">
    <subcellularLocation>
        <location evidence="1">Cell membrane</location>
    </subcellularLocation>
</comment>
<keyword evidence="3" id="KW-0121">Carboxypeptidase</keyword>
<dbReference type="SUPFAM" id="SSF56601">
    <property type="entry name" value="beta-lactamase/transpeptidase-like"/>
    <property type="match status" value="1"/>
</dbReference>
<keyword evidence="5" id="KW-0328">Glycosyltransferase</keyword>
<evidence type="ECO:0000256" key="4">
    <source>
        <dbReference type="ARBA" id="ARBA00022670"/>
    </source>
</evidence>
<dbReference type="GO" id="GO:0005886">
    <property type="term" value="C:plasma membrane"/>
    <property type="evidence" value="ECO:0007669"/>
    <property type="project" value="UniProtKB-SubCell"/>
</dbReference>
<feature type="compositionally biased region" description="Polar residues" evidence="15">
    <location>
        <begin position="42"/>
        <end position="52"/>
    </location>
</feature>
<reference evidence="20" key="1">
    <citation type="submission" date="2018-12" db="EMBL/GenBank/DDBJ databases">
        <title>Tengunoibacter tsumagoiensis gen. nov., sp. nov., Dictyobacter kobayashii sp. nov., D. alpinus sp. nov., and D. joshuensis sp. nov. and description of Dictyobacteraceae fam. nov. within the order Ktedonobacterales isolated from Tengu-no-mugimeshi.</title>
        <authorList>
            <person name="Wang C.M."/>
            <person name="Zheng Y."/>
            <person name="Sakai Y."/>
            <person name="Toyoda A."/>
            <person name="Minakuchi Y."/>
            <person name="Abe K."/>
            <person name="Yokota A."/>
            <person name="Yabe S."/>
        </authorList>
    </citation>
    <scope>NUCLEOTIDE SEQUENCE [LARGE SCALE GENOMIC DNA]</scope>
    <source>
        <strain evidence="20">Uno16</strain>
    </source>
</reference>
<dbReference type="InterPro" id="IPR050396">
    <property type="entry name" value="Glycosyltr_51/Transpeptidase"/>
</dbReference>
<evidence type="ECO:0000256" key="2">
    <source>
        <dbReference type="ARBA" id="ARBA00022475"/>
    </source>
</evidence>
<dbReference type="Gene3D" id="1.10.3810.10">
    <property type="entry name" value="Biosynthetic peptidoglycan transglycosylase-like"/>
    <property type="match status" value="1"/>
</dbReference>
<evidence type="ECO:0000256" key="8">
    <source>
        <dbReference type="ARBA" id="ARBA00022960"/>
    </source>
</evidence>
<evidence type="ECO:0000256" key="5">
    <source>
        <dbReference type="ARBA" id="ARBA00022676"/>
    </source>
</evidence>
<comment type="catalytic activity">
    <reaction evidence="14">
        <text>[GlcNAc-(1-&gt;4)-Mur2Ac(oyl-L-Ala-gamma-D-Glu-L-Lys-D-Ala-D-Ala)](n)-di-trans,octa-cis-undecaprenyl diphosphate + beta-D-GlcNAc-(1-&gt;4)-Mur2Ac(oyl-L-Ala-gamma-D-Glu-L-Lys-D-Ala-D-Ala)-di-trans,octa-cis-undecaprenyl diphosphate = [GlcNAc-(1-&gt;4)-Mur2Ac(oyl-L-Ala-gamma-D-Glu-L-Lys-D-Ala-D-Ala)](n+1)-di-trans,octa-cis-undecaprenyl diphosphate + di-trans,octa-cis-undecaprenyl diphosphate + H(+)</text>
        <dbReference type="Rhea" id="RHEA:23708"/>
        <dbReference type="Rhea" id="RHEA-COMP:9602"/>
        <dbReference type="Rhea" id="RHEA-COMP:9603"/>
        <dbReference type="ChEBI" id="CHEBI:15378"/>
        <dbReference type="ChEBI" id="CHEBI:58405"/>
        <dbReference type="ChEBI" id="CHEBI:60033"/>
        <dbReference type="ChEBI" id="CHEBI:78435"/>
        <dbReference type="EC" id="2.4.99.28"/>
    </reaction>
</comment>
<evidence type="ECO:0000313" key="20">
    <source>
        <dbReference type="Proteomes" id="UP000287171"/>
    </source>
</evidence>
<dbReference type="AlphaFoldDB" id="A0A402B318"/>
<proteinExistence type="predicted"/>
<sequence>MSDNMNPYSDSNQPAENNKPPKTGGLLSNYKTQQPNQNPPNAQSTPGSNSASLPGGPARSNSSLLRGSFAQHSPAQNSPSMNGGQYPQYSPSQQYPAGGQQQWSPVRQPQPGQQYPGQQFPPAPVDPQQASLRQRHGLLSNTVDMMRRWSGKFASVAGQPPAQPPEPYMERYRPSALVPASEMPLPRRAKPWKRSRVLRINQQIRQRRLKANKGGPGRVLVIALVTLLVLVMMGSFGSTAYGYSYYLQQQPRMEEYTSQHIDQNTRIYDRNGVLLYEAYDNATSAYSGRRVAIRYEDVPLVMQNAMTAIEDKTFWTNSGIDPLAIVRAGASNYGGGSTLTQQVIKNMTRDTAPSYQRKLNEASMAIGLTQQYPKTKIMELYFNVAPFGAQTYGVEVAAEDYFNLRPNCQTNKVCVPGVSNLDYNTSTKKHDPILALARASFLAGQPNAPSATDPTIDVANKTRALDRQKLVLNAMISQGMTVDGKPDGQLITPEIAKKAEDLMAKQKFTPYKRQMRAPHFVNYVIDQMVAALGGGNAGYHAFLTGGYNIRTTIDVNLVDYTERAMKRHLYQSEVQKVTGFSLTLNVDNNVHNSAAVVMDSKTGEILAMNGSVDYNSVDPKVNGQYNSAVNARPPGSTFKPFDYATAFQMGWNPGIVLQDNRTYFPNAGPAGTLIPVANDEQATEASQGGSVYYFPSDYGQIWTGRPLTVRQATAGSLNIPAIKAMQFAGGAAVLNTVQRLGITTQKNNGLAWAIGSTDVSPLQMANAYQTFANGGVRIKPQSILNVWDNLGNNLYQYDPGKANAGRVFSPQVSYLMTSVLIDEPDRRTEFANDYDLSFADIDPACATSRACEHQVAAKTGTTDGFKDNWTIGYTPDVTVAVWVGNADDSKMNNVIGITGAAPIWHSVIERTLGVCNKDTKYINNFQVGDDVDCGPNYKFRFSKNPQWKFDVPPGIHQASLSAATGLAGGGQMDWVIDGQDPQR</sequence>
<evidence type="ECO:0000313" key="19">
    <source>
        <dbReference type="EMBL" id="GCE25723.1"/>
    </source>
</evidence>